<dbReference type="GO" id="GO:0000981">
    <property type="term" value="F:DNA-binding transcription factor activity, RNA polymerase II-specific"/>
    <property type="evidence" value="ECO:0007669"/>
    <property type="project" value="TreeGrafter"/>
</dbReference>
<accession>A0A085NGQ1</accession>
<protein>
    <recommendedName>
        <fullName evidence="6">X-box-binding protein 1</fullName>
    </recommendedName>
</protein>
<proteinExistence type="predicted"/>
<dbReference type="SMART" id="SM00338">
    <property type="entry name" value="BRLZ"/>
    <property type="match status" value="1"/>
</dbReference>
<evidence type="ECO:0000313" key="9">
    <source>
        <dbReference type="EMBL" id="KFD68647.1"/>
    </source>
</evidence>
<dbReference type="PANTHER" id="PTHR46542:SF1">
    <property type="entry name" value="X-BOX BINDING PROTEIN 1"/>
    <property type="match status" value="1"/>
</dbReference>
<evidence type="ECO:0000256" key="5">
    <source>
        <dbReference type="ARBA" id="ARBA00023242"/>
    </source>
</evidence>
<keyword evidence="7" id="KW-0175">Coiled coil</keyword>
<reference evidence="9" key="1">
    <citation type="journal article" date="2014" name="Nat. Genet.">
        <title>Genome and transcriptome of the porcine whipworm Trichuris suis.</title>
        <authorList>
            <person name="Jex A.R."/>
            <person name="Nejsum P."/>
            <person name="Schwarz E.M."/>
            <person name="Hu L."/>
            <person name="Young N.D."/>
            <person name="Hall R.S."/>
            <person name="Korhonen P.K."/>
            <person name="Liao S."/>
            <person name="Thamsborg S."/>
            <person name="Xia J."/>
            <person name="Xu P."/>
            <person name="Wang S."/>
            <person name="Scheerlinck J.P."/>
            <person name="Hofmann A."/>
            <person name="Sternberg P.W."/>
            <person name="Wang J."/>
            <person name="Gasser R.B."/>
        </authorList>
    </citation>
    <scope>NUCLEOTIDE SEQUENCE [LARGE SCALE GENOMIC DNA]</scope>
    <source>
        <strain evidence="9">DCEP-RM93F</strain>
    </source>
</reference>
<dbReference type="SUPFAM" id="SSF57959">
    <property type="entry name" value="Leucine zipper domain"/>
    <property type="match status" value="1"/>
</dbReference>
<dbReference type="PROSITE" id="PS50217">
    <property type="entry name" value="BZIP"/>
    <property type="match status" value="1"/>
</dbReference>
<feature type="coiled-coil region" evidence="7">
    <location>
        <begin position="78"/>
        <end position="119"/>
    </location>
</feature>
<feature type="domain" description="BZIP" evidence="8">
    <location>
        <begin position="53"/>
        <end position="102"/>
    </location>
</feature>
<sequence length="263" mass="29769">MRMYQSNAMGTKVIVQNFLLNQEGSFLLPRPTFAPAKKQVPRKRARLTHLTPEQKDFRRKLRNRVAAQTARDRKKVAIAQLHETVMALQAEVQQLRCQNEQLVANYRSVVEENQLLRRQVIQSLDGAHSENCRIDATPFDPMKVETEPSTAVEPAELISAPLPKAQVVIGFVIILSTLLGRRVLHIKCGKTALRLFPKQDAFEINQEQSCLSPISQWTDWLRSLTATVVHDHTYCTPESAFRSPVALDTDSPFSSDIFHKSGD</sequence>
<evidence type="ECO:0000256" key="7">
    <source>
        <dbReference type="SAM" id="Coils"/>
    </source>
</evidence>
<dbReference type="AlphaFoldDB" id="A0A085NGQ1"/>
<keyword evidence="5" id="KW-0539">Nucleus</keyword>
<dbReference type="InterPro" id="IPR004827">
    <property type="entry name" value="bZIP"/>
</dbReference>
<dbReference type="EMBL" id="KL367502">
    <property type="protein sequence ID" value="KFD68647.1"/>
    <property type="molecule type" value="Genomic_DNA"/>
</dbReference>
<evidence type="ECO:0000259" key="8">
    <source>
        <dbReference type="PROSITE" id="PS50217"/>
    </source>
</evidence>
<dbReference type="Pfam" id="PF07716">
    <property type="entry name" value="bZIP_2"/>
    <property type="match status" value="1"/>
</dbReference>
<name>A0A085NGQ1_9BILA</name>
<dbReference type="InterPro" id="IPR046347">
    <property type="entry name" value="bZIP_sf"/>
</dbReference>
<keyword evidence="3" id="KW-0238">DNA-binding</keyword>
<dbReference type="CDD" id="cd14691">
    <property type="entry name" value="bZIP_XBP1"/>
    <property type="match status" value="1"/>
</dbReference>
<dbReference type="PROSITE" id="PS00036">
    <property type="entry name" value="BZIP_BASIC"/>
    <property type="match status" value="1"/>
</dbReference>
<organism evidence="9">
    <name type="scientific">Trichuris suis</name>
    <name type="common">pig whipworm</name>
    <dbReference type="NCBI Taxonomy" id="68888"/>
    <lineage>
        <taxon>Eukaryota</taxon>
        <taxon>Metazoa</taxon>
        <taxon>Ecdysozoa</taxon>
        <taxon>Nematoda</taxon>
        <taxon>Enoplea</taxon>
        <taxon>Dorylaimia</taxon>
        <taxon>Trichinellida</taxon>
        <taxon>Trichuridae</taxon>
        <taxon>Trichuris</taxon>
    </lineage>
</organism>
<dbReference type="GO" id="GO:0005634">
    <property type="term" value="C:nucleus"/>
    <property type="evidence" value="ECO:0007669"/>
    <property type="project" value="TreeGrafter"/>
</dbReference>
<keyword evidence="2" id="KW-0805">Transcription regulation</keyword>
<dbReference type="Proteomes" id="UP000030758">
    <property type="component" value="Unassembled WGS sequence"/>
</dbReference>
<dbReference type="GO" id="GO:0000977">
    <property type="term" value="F:RNA polymerase II transcription regulatory region sequence-specific DNA binding"/>
    <property type="evidence" value="ECO:0007669"/>
    <property type="project" value="TreeGrafter"/>
</dbReference>
<evidence type="ECO:0000256" key="4">
    <source>
        <dbReference type="ARBA" id="ARBA00023163"/>
    </source>
</evidence>
<keyword evidence="4" id="KW-0804">Transcription</keyword>
<dbReference type="PANTHER" id="PTHR46542">
    <property type="entry name" value="X-BOX BINDING PROTEIN 1"/>
    <property type="match status" value="1"/>
</dbReference>
<evidence type="ECO:0000256" key="3">
    <source>
        <dbReference type="ARBA" id="ARBA00023125"/>
    </source>
</evidence>
<feature type="non-terminal residue" evidence="9">
    <location>
        <position position="263"/>
    </location>
</feature>
<evidence type="ECO:0000256" key="2">
    <source>
        <dbReference type="ARBA" id="ARBA00023015"/>
    </source>
</evidence>
<evidence type="ECO:0000256" key="1">
    <source>
        <dbReference type="ARBA" id="ARBA00022843"/>
    </source>
</evidence>
<gene>
    <name evidence="9" type="ORF">M514_03667</name>
</gene>
<evidence type="ECO:0000256" key="6">
    <source>
        <dbReference type="ARBA" id="ARBA00040165"/>
    </source>
</evidence>
<dbReference type="Gene3D" id="1.20.5.170">
    <property type="match status" value="1"/>
</dbReference>
<keyword evidence="1" id="KW-0832">Ubl conjugation</keyword>
<dbReference type="InterPro" id="IPR052470">
    <property type="entry name" value="ER_Stress-Reg_TF"/>
</dbReference>